<protein>
    <submittedName>
        <fullName evidence="2">Uncharacterized protein</fullName>
    </submittedName>
</protein>
<evidence type="ECO:0000256" key="1">
    <source>
        <dbReference type="SAM" id="MobiDB-lite"/>
    </source>
</evidence>
<comment type="caution">
    <text evidence="2">The sequence shown here is derived from an EMBL/GenBank/DDBJ whole genome shotgun (WGS) entry which is preliminary data.</text>
</comment>
<keyword evidence="3" id="KW-1185">Reference proteome</keyword>
<name>A0A2I0KW54_PUNGR</name>
<dbReference type="Proteomes" id="UP000233551">
    <property type="component" value="Unassembled WGS sequence"/>
</dbReference>
<proteinExistence type="predicted"/>
<organism evidence="2 3">
    <name type="scientific">Punica granatum</name>
    <name type="common">Pomegranate</name>
    <dbReference type="NCBI Taxonomy" id="22663"/>
    <lineage>
        <taxon>Eukaryota</taxon>
        <taxon>Viridiplantae</taxon>
        <taxon>Streptophyta</taxon>
        <taxon>Embryophyta</taxon>
        <taxon>Tracheophyta</taxon>
        <taxon>Spermatophyta</taxon>
        <taxon>Magnoliopsida</taxon>
        <taxon>eudicotyledons</taxon>
        <taxon>Gunneridae</taxon>
        <taxon>Pentapetalae</taxon>
        <taxon>rosids</taxon>
        <taxon>malvids</taxon>
        <taxon>Myrtales</taxon>
        <taxon>Lythraceae</taxon>
        <taxon>Punica</taxon>
    </lineage>
</organism>
<feature type="region of interest" description="Disordered" evidence="1">
    <location>
        <begin position="1"/>
        <end position="60"/>
    </location>
</feature>
<sequence length="60" mass="6577">IQHETVGGGARVTPTRDGGGGGFGAIHCGGSRQWERERERERERDGEASEREGEGRVWVL</sequence>
<dbReference type="EMBL" id="PGOL01000318">
    <property type="protein sequence ID" value="PKI72688.1"/>
    <property type="molecule type" value="Genomic_DNA"/>
</dbReference>
<dbReference type="AlphaFoldDB" id="A0A2I0KW54"/>
<accession>A0A2I0KW54</accession>
<evidence type="ECO:0000313" key="3">
    <source>
        <dbReference type="Proteomes" id="UP000233551"/>
    </source>
</evidence>
<feature type="compositionally biased region" description="Gly residues" evidence="1">
    <location>
        <begin position="1"/>
        <end position="10"/>
    </location>
</feature>
<evidence type="ECO:0000313" key="2">
    <source>
        <dbReference type="EMBL" id="PKI72688.1"/>
    </source>
</evidence>
<gene>
    <name evidence="2" type="ORF">CRG98_006939</name>
</gene>
<feature type="compositionally biased region" description="Basic and acidic residues" evidence="1">
    <location>
        <begin position="33"/>
        <end position="60"/>
    </location>
</feature>
<feature type="non-terminal residue" evidence="2">
    <location>
        <position position="1"/>
    </location>
</feature>
<reference evidence="2 3" key="1">
    <citation type="submission" date="2017-11" db="EMBL/GenBank/DDBJ databases">
        <title>De-novo sequencing of pomegranate (Punica granatum L.) genome.</title>
        <authorList>
            <person name="Akparov Z."/>
            <person name="Amiraslanov A."/>
            <person name="Hajiyeva S."/>
            <person name="Abbasov M."/>
            <person name="Kaur K."/>
            <person name="Hamwieh A."/>
            <person name="Solovyev V."/>
            <person name="Salamov A."/>
            <person name="Braich B."/>
            <person name="Kosarev P."/>
            <person name="Mahmoud A."/>
            <person name="Hajiyev E."/>
            <person name="Babayeva S."/>
            <person name="Izzatullayeva V."/>
            <person name="Mammadov A."/>
            <person name="Mammadov A."/>
            <person name="Sharifova S."/>
            <person name="Ojaghi J."/>
            <person name="Eynullazada K."/>
            <person name="Bayramov B."/>
            <person name="Abdulazimova A."/>
            <person name="Shahmuradov I."/>
        </authorList>
    </citation>
    <scope>NUCLEOTIDE SEQUENCE [LARGE SCALE GENOMIC DNA]</scope>
    <source>
        <strain evidence="3">cv. AG2017</strain>
        <tissue evidence="2">Leaf</tissue>
    </source>
</reference>